<protein>
    <recommendedName>
        <fullName evidence="1">Protein kinase domain-containing protein</fullName>
    </recommendedName>
</protein>
<gene>
    <name evidence="2" type="ORF">VTL71DRAFT_69</name>
</gene>
<dbReference type="SUPFAM" id="SSF81901">
    <property type="entry name" value="HCP-like"/>
    <property type="match status" value="1"/>
</dbReference>
<dbReference type="SUPFAM" id="SSF48403">
    <property type="entry name" value="Ankyrin repeat"/>
    <property type="match status" value="2"/>
</dbReference>
<comment type="caution">
    <text evidence="2">The sequence shown here is derived from an EMBL/GenBank/DDBJ whole genome shotgun (WGS) entry which is preliminary data.</text>
</comment>
<reference evidence="2 3" key="1">
    <citation type="journal article" date="2024" name="Commun. Biol.">
        <title>Comparative genomic analysis of thermophilic fungi reveals convergent evolutionary adaptations and gene losses.</title>
        <authorList>
            <person name="Steindorff A.S."/>
            <person name="Aguilar-Pontes M.V."/>
            <person name="Robinson A.J."/>
            <person name="Andreopoulos B."/>
            <person name="LaButti K."/>
            <person name="Kuo A."/>
            <person name="Mondo S."/>
            <person name="Riley R."/>
            <person name="Otillar R."/>
            <person name="Haridas S."/>
            <person name="Lipzen A."/>
            <person name="Grimwood J."/>
            <person name="Schmutz J."/>
            <person name="Clum A."/>
            <person name="Reid I.D."/>
            <person name="Moisan M.C."/>
            <person name="Butler G."/>
            <person name="Nguyen T.T.M."/>
            <person name="Dewar K."/>
            <person name="Conant G."/>
            <person name="Drula E."/>
            <person name="Henrissat B."/>
            <person name="Hansel C."/>
            <person name="Singer S."/>
            <person name="Hutchinson M.I."/>
            <person name="de Vries R.P."/>
            <person name="Natvig D.O."/>
            <person name="Powell A.J."/>
            <person name="Tsang A."/>
            <person name="Grigoriev I.V."/>
        </authorList>
    </citation>
    <scope>NUCLEOTIDE SEQUENCE [LARGE SCALE GENOMIC DNA]</scope>
    <source>
        <strain evidence="2 3">CBS 494.80</strain>
    </source>
</reference>
<dbReference type="InterPro" id="IPR036770">
    <property type="entry name" value="Ankyrin_rpt-contain_sf"/>
</dbReference>
<keyword evidence="3" id="KW-1185">Reference proteome</keyword>
<dbReference type="InterPro" id="IPR008271">
    <property type="entry name" value="Ser/Thr_kinase_AS"/>
</dbReference>
<dbReference type="Gene3D" id="1.25.40.20">
    <property type="entry name" value="Ankyrin repeat-containing domain"/>
    <property type="match status" value="2"/>
</dbReference>
<dbReference type="EMBL" id="JAZHXI010000001">
    <property type="protein sequence ID" value="KAL2075127.1"/>
    <property type="molecule type" value="Genomic_DNA"/>
</dbReference>
<dbReference type="PROSITE" id="PS50011">
    <property type="entry name" value="PROTEIN_KINASE_DOM"/>
    <property type="match status" value="1"/>
</dbReference>
<dbReference type="SMART" id="SM00220">
    <property type="entry name" value="S_TKc"/>
    <property type="match status" value="1"/>
</dbReference>
<evidence type="ECO:0000259" key="1">
    <source>
        <dbReference type="PROSITE" id="PS50011"/>
    </source>
</evidence>
<dbReference type="InterPro" id="IPR002110">
    <property type="entry name" value="Ankyrin_rpt"/>
</dbReference>
<dbReference type="InterPro" id="IPR000719">
    <property type="entry name" value="Prot_kinase_dom"/>
</dbReference>
<dbReference type="PROSITE" id="PS00108">
    <property type="entry name" value="PROTEIN_KINASE_ST"/>
    <property type="match status" value="1"/>
</dbReference>
<dbReference type="InterPro" id="IPR011990">
    <property type="entry name" value="TPR-like_helical_dom_sf"/>
</dbReference>
<dbReference type="PANTHER" id="PTHR44167:SF24">
    <property type="entry name" value="SERINE_THREONINE-PROTEIN KINASE CHK2"/>
    <property type="match status" value="1"/>
</dbReference>
<dbReference type="InterPro" id="IPR011009">
    <property type="entry name" value="Kinase-like_dom_sf"/>
</dbReference>
<dbReference type="Gene3D" id="1.25.40.10">
    <property type="entry name" value="Tetratricopeptide repeat domain"/>
    <property type="match status" value="1"/>
</dbReference>
<dbReference type="SMART" id="SM00248">
    <property type="entry name" value="ANK"/>
    <property type="match status" value="6"/>
</dbReference>
<feature type="domain" description="Protein kinase" evidence="1">
    <location>
        <begin position="85"/>
        <end position="462"/>
    </location>
</feature>
<dbReference type="SMART" id="SM00671">
    <property type="entry name" value="SEL1"/>
    <property type="match status" value="1"/>
</dbReference>
<dbReference type="CDD" id="cd00180">
    <property type="entry name" value="PKc"/>
    <property type="match status" value="1"/>
</dbReference>
<accession>A0ABR4CZ36</accession>
<name>A0ABR4CZ36_9HELO</name>
<organism evidence="2 3">
    <name type="scientific">Oculimacula yallundae</name>
    <dbReference type="NCBI Taxonomy" id="86028"/>
    <lineage>
        <taxon>Eukaryota</taxon>
        <taxon>Fungi</taxon>
        <taxon>Dikarya</taxon>
        <taxon>Ascomycota</taxon>
        <taxon>Pezizomycotina</taxon>
        <taxon>Leotiomycetes</taxon>
        <taxon>Helotiales</taxon>
        <taxon>Ploettnerulaceae</taxon>
        <taxon>Oculimacula</taxon>
    </lineage>
</organism>
<dbReference type="PANTHER" id="PTHR44167">
    <property type="entry name" value="OVARIAN-SPECIFIC SERINE/THREONINE-PROTEIN KINASE LOK-RELATED"/>
    <property type="match status" value="1"/>
</dbReference>
<dbReference type="SUPFAM" id="SSF56112">
    <property type="entry name" value="Protein kinase-like (PK-like)"/>
    <property type="match status" value="1"/>
</dbReference>
<evidence type="ECO:0000313" key="2">
    <source>
        <dbReference type="EMBL" id="KAL2075127.1"/>
    </source>
</evidence>
<dbReference type="Pfam" id="PF12796">
    <property type="entry name" value="Ank_2"/>
    <property type="match status" value="1"/>
</dbReference>
<dbReference type="InterPro" id="IPR006597">
    <property type="entry name" value="Sel1-like"/>
</dbReference>
<dbReference type="Gene3D" id="1.10.510.10">
    <property type="entry name" value="Transferase(Phosphotransferase) domain 1"/>
    <property type="match status" value="1"/>
</dbReference>
<evidence type="ECO:0000313" key="3">
    <source>
        <dbReference type="Proteomes" id="UP001595075"/>
    </source>
</evidence>
<dbReference type="Pfam" id="PF00069">
    <property type="entry name" value="Pkinase"/>
    <property type="match status" value="1"/>
</dbReference>
<dbReference type="Proteomes" id="UP001595075">
    <property type="component" value="Unassembled WGS sequence"/>
</dbReference>
<sequence length="1329" mass="146807">MADETENVCGQGSILFTQYESTATPASITQSASALEPTVPENGDQISALLQELEERNSAPVTSISSFMALVTVIDPLFKPRSLHRPWSISAGTGQFGAVEVHRYVPKRNFDVFNDKSPIKLNAYEPDATKTGDFYAVKRLTIFAASETKSTTPGPNPFSQLADELRILAHKDLQGHPNILFLFGVSHSPSRSQSCLAEPNLVLQEGDCGDLHSFYRDSDLRFNQHSLFEVQMSICFDISVGLEALHQHGVVHCDLKPKNILIRRRNGRNTKVSRCKDEREAAEVAVNSLVGKSPFIAVLADFGGSLIFSDTEASSMRPKVWTPLWSAPECYARVPIFKTLLPKIDIYAAGLIFAFIFLQGRDVFTKVVDRGELHSNDIRMDADAVRELKLADGVLSRAKSLIRGFEASLFGVYADGRREYTYRDIMYAPSQIKIFDAILETSLHADPEKRVSQATDMLNPWTSAVRNNFNIANGLIYGEPVLFKCYREGSWGPVKYFERAKTCVRTDGSCRAVPAAFPDHLDLSSGVFDVRKAFRTYTGSLTSGLKTEILNDLLHEVNIITSLQKSNISTDKLADIIPVKQLRRAADCAYQIGLAYLEGFGASRSDQRAIEWIKMAAEWGSSRGQADYLRMASGLKEIPKLLVSQASTAQALVWASKAITENGNVMAASFLAREAKGICISSVKKYRQKLKDRRWVEFEECTALNKTELFNGTSTAALGTYFDESDMPHIFGIGHGWSILHYAVLSGSLPAVKFLIETLKADVRILSWHSETPLEVAISNNDEPMIDYLIGRHQTCRPHFQPGSSPLQNIALLSPSLIPDTIYRILSMENPVGIDIATAYIGRTPLIEVMLMEAPCYPESQSVAASTLLAFGANPLIIFDSEEGLSGEASRLNGTASPLMLAVLQLDTELVRQMIDCVNENGYTTPFSDPRIRVAGPCYELARSFFRLMQIPRSVRVSKGVADYRKAHSDMVKLLINEGIAAQLPFACPKVDCGPLGLACQYGNDEAAIAILDISPEITRQNIDKLAGTVGLDILLNIVNCGFADTIDVLLPLLINRDDVSEYNLLLAAVHHQPALIPKLYTYFEQTGKGPTILGYIDPWGASVLDLALEYELMDLAKYLVNKGANYDQYRLKADHSIDDGKQSTLASVLPRMKPIKFLMELDPKPKLIVTESGLNVFHILALNEKLIGTTVGRSEFLSIMDYFHTLDPSLIHARGGTASMTPFHIVSLQYAEIVGTFLHQHGADINALNRDGKTPLDILEFHDAGDRPASQRLTVDYSSDTPKTGIAICDYAFAGPAYWIKETKLTKSIKGMYLRWGGKRSKELPTVA</sequence>
<proteinExistence type="predicted"/>